<accession>A0A2U1F765</accession>
<comment type="caution">
    <text evidence="5">The sequence shown here is derived from an EMBL/GenBank/DDBJ whole genome shotgun (WGS) entry which is preliminary data.</text>
</comment>
<dbReference type="SUPFAM" id="SSF46785">
    <property type="entry name" value="Winged helix' DNA-binding domain"/>
    <property type="match status" value="1"/>
</dbReference>
<organism evidence="5 6">
    <name type="scientific">Porphyromonas loveana</name>
    <dbReference type="NCBI Taxonomy" id="1884669"/>
    <lineage>
        <taxon>Bacteria</taxon>
        <taxon>Pseudomonadati</taxon>
        <taxon>Bacteroidota</taxon>
        <taxon>Bacteroidia</taxon>
        <taxon>Bacteroidales</taxon>
        <taxon>Porphyromonadaceae</taxon>
        <taxon>Porphyromonas</taxon>
    </lineage>
</organism>
<evidence type="ECO:0000256" key="4">
    <source>
        <dbReference type="ARBA" id="ARBA00023163"/>
    </source>
</evidence>
<proteinExistence type="inferred from homology"/>
<evidence type="ECO:0000256" key="1">
    <source>
        <dbReference type="ARBA" id="ARBA00011046"/>
    </source>
</evidence>
<evidence type="ECO:0000313" key="6">
    <source>
        <dbReference type="Proteomes" id="UP000245462"/>
    </source>
</evidence>
<evidence type="ECO:0000256" key="3">
    <source>
        <dbReference type="ARBA" id="ARBA00023125"/>
    </source>
</evidence>
<reference evidence="5 6" key="1">
    <citation type="submission" date="2018-04" db="EMBL/GenBank/DDBJ databases">
        <title>Genomic Encyclopedia of Type Strains, Phase IV (KMG-IV): sequencing the most valuable type-strain genomes for metagenomic binning, comparative biology and taxonomic classification.</title>
        <authorList>
            <person name="Goeker M."/>
        </authorList>
    </citation>
    <scope>NUCLEOTIDE SEQUENCE [LARGE SCALE GENOMIC DNA]</scope>
    <source>
        <strain evidence="5 6">DSM 28520</strain>
    </source>
</reference>
<sequence length="149" mass="17364">MRIYEKFVCLQCVNTLAKKTNMQNDIERLTAIEEDTMNVIWQLGTCSIRQVLAEVPEPKPPYTTLASVFKNLERKHYIKPYRDGKTYVYRIGITKEEYAARTVHRMVDNYFTGSYKHLVQFFAAGSDISTKDLQEIIRMIEQGETPSQD</sequence>
<dbReference type="InterPro" id="IPR036390">
    <property type="entry name" value="WH_DNA-bd_sf"/>
</dbReference>
<keyword evidence="6" id="KW-1185">Reference proteome</keyword>
<dbReference type="AlphaFoldDB" id="A0A2U1F765"/>
<dbReference type="Pfam" id="PF03965">
    <property type="entry name" value="Penicillinase_R"/>
    <property type="match status" value="1"/>
</dbReference>
<keyword evidence="3" id="KW-0238">DNA-binding</keyword>
<protein>
    <submittedName>
        <fullName evidence="5">Putative transcriptional regulator</fullName>
    </submittedName>
</protein>
<dbReference type="GO" id="GO:0003677">
    <property type="term" value="F:DNA binding"/>
    <property type="evidence" value="ECO:0007669"/>
    <property type="project" value="UniProtKB-KW"/>
</dbReference>
<comment type="similarity">
    <text evidence="1">Belongs to the BlaI transcriptional regulatory family.</text>
</comment>
<dbReference type="EMBL" id="QEKY01000016">
    <property type="protein sequence ID" value="PVZ08021.1"/>
    <property type="molecule type" value="Genomic_DNA"/>
</dbReference>
<dbReference type="InterPro" id="IPR005650">
    <property type="entry name" value="BlaI_family"/>
</dbReference>
<dbReference type="GO" id="GO:0045892">
    <property type="term" value="P:negative regulation of DNA-templated transcription"/>
    <property type="evidence" value="ECO:0007669"/>
    <property type="project" value="InterPro"/>
</dbReference>
<dbReference type="Gene3D" id="1.10.4040.10">
    <property type="entry name" value="Penicillinase repressor domain"/>
    <property type="match status" value="1"/>
</dbReference>
<dbReference type="InterPro" id="IPR036388">
    <property type="entry name" value="WH-like_DNA-bd_sf"/>
</dbReference>
<evidence type="ECO:0000313" key="5">
    <source>
        <dbReference type="EMBL" id="PVZ08021.1"/>
    </source>
</evidence>
<gene>
    <name evidence="5" type="ORF">C7382_1165</name>
</gene>
<dbReference type="Gene3D" id="1.10.10.10">
    <property type="entry name" value="Winged helix-like DNA-binding domain superfamily/Winged helix DNA-binding domain"/>
    <property type="match status" value="1"/>
</dbReference>
<keyword evidence="2" id="KW-0805">Transcription regulation</keyword>
<dbReference type="Proteomes" id="UP000245462">
    <property type="component" value="Unassembled WGS sequence"/>
</dbReference>
<evidence type="ECO:0000256" key="2">
    <source>
        <dbReference type="ARBA" id="ARBA00023015"/>
    </source>
</evidence>
<keyword evidence="4" id="KW-0804">Transcription</keyword>
<name>A0A2U1F765_9PORP</name>
<dbReference type="PIRSF" id="PIRSF019455">
    <property type="entry name" value="CopR_AtkY"/>
    <property type="match status" value="1"/>
</dbReference>